<keyword evidence="3" id="KW-1185">Reference proteome</keyword>
<evidence type="ECO:0000313" key="3">
    <source>
        <dbReference type="Proteomes" id="UP001597182"/>
    </source>
</evidence>
<accession>A0ABW3VDL1</accession>
<proteinExistence type="predicted"/>
<dbReference type="InterPro" id="IPR027051">
    <property type="entry name" value="XdhC_Rossmann_dom"/>
</dbReference>
<dbReference type="Gene3D" id="3.40.50.720">
    <property type="entry name" value="NAD(P)-binding Rossmann-like Domain"/>
    <property type="match status" value="1"/>
</dbReference>
<reference evidence="3" key="1">
    <citation type="journal article" date="2019" name="Int. J. Syst. Evol. Microbiol.">
        <title>The Global Catalogue of Microorganisms (GCM) 10K type strain sequencing project: providing services to taxonomists for standard genome sequencing and annotation.</title>
        <authorList>
            <consortium name="The Broad Institute Genomics Platform"/>
            <consortium name="The Broad Institute Genome Sequencing Center for Infectious Disease"/>
            <person name="Wu L."/>
            <person name="Ma J."/>
        </authorList>
    </citation>
    <scope>NUCLEOTIDE SEQUENCE [LARGE SCALE GENOMIC DNA]</scope>
    <source>
        <strain evidence="3">CCUG 49018</strain>
    </source>
</reference>
<dbReference type="PANTHER" id="PTHR30388">
    <property type="entry name" value="ALDEHYDE OXIDOREDUCTASE MOLYBDENUM COFACTOR ASSEMBLY PROTEIN"/>
    <property type="match status" value="1"/>
</dbReference>
<dbReference type="Pfam" id="PF04945">
    <property type="entry name" value="YHS"/>
    <property type="match status" value="1"/>
</dbReference>
<dbReference type="PANTHER" id="PTHR30388:SF4">
    <property type="entry name" value="MOLYBDENUM COFACTOR INSERTION CHAPERONE PAOD"/>
    <property type="match status" value="1"/>
</dbReference>
<dbReference type="Gene3D" id="1.10.620.20">
    <property type="entry name" value="Ribonucleotide Reductase, subunit A"/>
    <property type="match status" value="1"/>
</dbReference>
<dbReference type="SMART" id="SM00746">
    <property type="entry name" value="TRASH"/>
    <property type="match status" value="1"/>
</dbReference>
<dbReference type="SUPFAM" id="SSF47240">
    <property type="entry name" value="Ferritin-like"/>
    <property type="match status" value="1"/>
</dbReference>
<name>A0ABW3VDL1_9PSEU</name>
<protein>
    <submittedName>
        <fullName evidence="2">XdhC family protein</fullName>
    </submittedName>
</protein>
<dbReference type="EMBL" id="JBHTMB010000042">
    <property type="protein sequence ID" value="MFD1232886.1"/>
    <property type="molecule type" value="Genomic_DNA"/>
</dbReference>
<dbReference type="InterPro" id="IPR052698">
    <property type="entry name" value="MoCofactor_Util/Proc"/>
</dbReference>
<evidence type="ECO:0000259" key="1">
    <source>
        <dbReference type="SMART" id="SM00746"/>
    </source>
</evidence>
<dbReference type="InterPro" id="IPR003777">
    <property type="entry name" value="XdhC_CoxI"/>
</dbReference>
<feature type="domain" description="TRASH" evidence="1">
    <location>
        <begin position="258"/>
        <end position="296"/>
    </location>
</feature>
<dbReference type="RefSeq" id="WP_339122317.1">
    <property type="nucleotide sequence ID" value="NZ_BAABKS010000079.1"/>
</dbReference>
<dbReference type="InterPro" id="IPR007029">
    <property type="entry name" value="YHS_dom"/>
</dbReference>
<evidence type="ECO:0000313" key="2">
    <source>
        <dbReference type="EMBL" id="MFD1232886.1"/>
    </source>
</evidence>
<gene>
    <name evidence="2" type="ORF">ACFQ34_06275</name>
</gene>
<dbReference type="Pfam" id="PF13478">
    <property type="entry name" value="XdhC_C"/>
    <property type="match status" value="1"/>
</dbReference>
<dbReference type="InterPro" id="IPR011017">
    <property type="entry name" value="TRASH_dom"/>
</dbReference>
<sequence length="305" mass="31892">MTTTEIRAHADRLHRDRVPYVLATVVRAERPTSAKPGDSALVLPDGSIDGFVGGVCAESTVRLEGLRLLASGESELLRVTPSASEAVAPEGVRVVENPCLSGGTLEIFLEAVIPPVLVRVFGDSPIARAIAQVGTALDLDVQNDIDALRAVAPDTTAVVVAAHGRDEVPVLRTALDAQVPYVALVASPKRSAAVLTELDATDDERARIHAPAGLDIGARTPHEIALSIYAEIVARRPRASSSDETAATARVAPAEALDPVCGMTVAVSPASLSLAHKGVDWYFCGSGCREAFRDAPERYLASVGA</sequence>
<dbReference type="InterPro" id="IPR009078">
    <property type="entry name" value="Ferritin-like_SF"/>
</dbReference>
<comment type="caution">
    <text evidence="2">The sequence shown here is derived from an EMBL/GenBank/DDBJ whole genome shotgun (WGS) entry which is preliminary data.</text>
</comment>
<dbReference type="Pfam" id="PF02625">
    <property type="entry name" value="XdhC_CoxI"/>
    <property type="match status" value="1"/>
</dbReference>
<organism evidence="2 3">
    <name type="scientific">Pseudonocardia benzenivorans</name>
    <dbReference type="NCBI Taxonomy" id="228005"/>
    <lineage>
        <taxon>Bacteria</taxon>
        <taxon>Bacillati</taxon>
        <taxon>Actinomycetota</taxon>
        <taxon>Actinomycetes</taxon>
        <taxon>Pseudonocardiales</taxon>
        <taxon>Pseudonocardiaceae</taxon>
        <taxon>Pseudonocardia</taxon>
    </lineage>
</organism>
<dbReference type="InterPro" id="IPR012348">
    <property type="entry name" value="RNR-like"/>
</dbReference>
<dbReference type="Proteomes" id="UP001597182">
    <property type="component" value="Unassembled WGS sequence"/>
</dbReference>